<dbReference type="EMBL" id="GBRH01165952">
    <property type="protein sequence ID" value="JAE31944.1"/>
    <property type="molecule type" value="Transcribed_RNA"/>
</dbReference>
<proteinExistence type="predicted"/>
<organism evidence="1">
    <name type="scientific">Arundo donax</name>
    <name type="common">Giant reed</name>
    <name type="synonym">Donax arundinaceus</name>
    <dbReference type="NCBI Taxonomy" id="35708"/>
    <lineage>
        <taxon>Eukaryota</taxon>
        <taxon>Viridiplantae</taxon>
        <taxon>Streptophyta</taxon>
        <taxon>Embryophyta</taxon>
        <taxon>Tracheophyta</taxon>
        <taxon>Spermatophyta</taxon>
        <taxon>Magnoliopsida</taxon>
        <taxon>Liliopsida</taxon>
        <taxon>Poales</taxon>
        <taxon>Poaceae</taxon>
        <taxon>PACMAD clade</taxon>
        <taxon>Arundinoideae</taxon>
        <taxon>Arundineae</taxon>
        <taxon>Arundo</taxon>
    </lineage>
</organism>
<sequence>MESNILRQGCRDGIRSRISESNLALFRARNMLRRRCM</sequence>
<name>A0A0A9H817_ARUDO</name>
<protein>
    <submittedName>
        <fullName evidence="1">Uncharacterized protein</fullName>
    </submittedName>
</protein>
<evidence type="ECO:0000313" key="1">
    <source>
        <dbReference type="EMBL" id="JAE31944.1"/>
    </source>
</evidence>
<reference evidence="1" key="2">
    <citation type="journal article" date="2015" name="Data Brief">
        <title>Shoot transcriptome of the giant reed, Arundo donax.</title>
        <authorList>
            <person name="Barrero R.A."/>
            <person name="Guerrero F.D."/>
            <person name="Moolhuijzen P."/>
            <person name="Goolsby J.A."/>
            <person name="Tidwell J."/>
            <person name="Bellgard S.E."/>
            <person name="Bellgard M.I."/>
        </authorList>
    </citation>
    <scope>NUCLEOTIDE SEQUENCE</scope>
    <source>
        <tissue evidence="1">Shoot tissue taken approximately 20 cm above the soil surface</tissue>
    </source>
</reference>
<dbReference type="AlphaFoldDB" id="A0A0A9H817"/>
<reference evidence="1" key="1">
    <citation type="submission" date="2014-09" db="EMBL/GenBank/DDBJ databases">
        <authorList>
            <person name="Magalhaes I.L.F."/>
            <person name="Oliveira U."/>
            <person name="Santos F.R."/>
            <person name="Vidigal T.H.D.A."/>
            <person name="Brescovit A.D."/>
            <person name="Santos A.J."/>
        </authorList>
    </citation>
    <scope>NUCLEOTIDE SEQUENCE</scope>
    <source>
        <tissue evidence="1">Shoot tissue taken approximately 20 cm above the soil surface</tissue>
    </source>
</reference>
<accession>A0A0A9H817</accession>